<keyword evidence="2 5" id="KW-0689">Ribosomal protein</keyword>
<evidence type="ECO:0000313" key="8">
    <source>
        <dbReference type="Proteomes" id="UP001163152"/>
    </source>
</evidence>
<evidence type="ECO:0000256" key="3">
    <source>
        <dbReference type="ARBA" id="ARBA00023274"/>
    </source>
</evidence>
<evidence type="ECO:0000256" key="2">
    <source>
        <dbReference type="ARBA" id="ARBA00022980"/>
    </source>
</evidence>
<evidence type="ECO:0000256" key="4">
    <source>
        <dbReference type="ARBA" id="ARBA00035178"/>
    </source>
</evidence>
<organism evidence="7 8">
    <name type="scientific">Thermocoleostomius sinensis A174</name>
    <dbReference type="NCBI Taxonomy" id="2016057"/>
    <lineage>
        <taxon>Bacteria</taxon>
        <taxon>Bacillati</taxon>
        <taxon>Cyanobacteriota</taxon>
        <taxon>Cyanophyceae</taxon>
        <taxon>Oculatellales</taxon>
        <taxon>Oculatellaceae</taxon>
        <taxon>Thermocoleostomius</taxon>
    </lineage>
</organism>
<evidence type="ECO:0000313" key="7">
    <source>
        <dbReference type="EMBL" id="WAL62418.1"/>
    </source>
</evidence>
<evidence type="ECO:0000256" key="6">
    <source>
        <dbReference type="SAM" id="MobiDB-lite"/>
    </source>
</evidence>
<gene>
    <name evidence="5 7" type="primary">rpmF</name>
    <name evidence="5" type="synonym">rpl32</name>
    <name evidence="7" type="ORF">OXH18_10635</name>
</gene>
<dbReference type="GO" id="GO:0003735">
    <property type="term" value="F:structural constituent of ribosome"/>
    <property type="evidence" value="ECO:0007669"/>
    <property type="project" value="InterPro"/>
</dbReference>
<dbReference type="EMBL" id="CP113797">
    <property type="protein sequence ID" value="WAL62418.1"/>
    <property type="molecule type" value="Genomic_DNA"/>
</dbReference>
<feature type="region of interest" description="Disordered" evidence="6">
    <location>
        <begin position="1"/>
        <end position="60"/>
    </location>
</feature>
<dbReference type="InterPro" id="IPR044958">
    <property type="entry name" value="Ribosomal_bL32_plant/cyanobact"/>
</dbReference>
<evidence type="ECO:0000256" key="5">
    <source>
        <dbReference type="HAMAP-Rule" id="MF_00340"/>
    </source>
</evidence>
<dbReference type="KEGG" id="tsin:OXH18_10635"/>
<feature type="compositionally biased region" description="Basic residues" evidence="6">
    <location>
        <begin position="1"/>
        <end position="24"/>
    </location>
</feature>
<dbReference type="RefSeq" id="WP_268612758.1">
    <property type="nucleotide sequence ID" value="NZ_CP113797.1"/>
</dbReference>
<reference evidence="7" key="1">
    <citation type="submission" date="2022-12" db="EMBL/GenBank/DDBJ databases">
        <title>Polyphasic identification of a Novel Hot-Spring Cyanobacterium Ocullathermofonsia sinensis gen nov. sp. nov. and Genomic Insights on its Adaptations to the Thermal Habitat.</title>
        <authorList>
            <person name="Daroch M."/>
            <person name="Tang J."/>
            <person name="Jiang Y."/>
        </authorList>
    </citation>
    <scope>NUCLEOTIDE SEQUENCE</scope>
    <source>
        <strain evidence="7">PKUAC-SCTA174</strain>
    </source>
</reference>
<proteinExistence type="inferred from homology"/>
<sequence>MAVPKKKTSSSKRDMRRAHWKRKAAVAAQKALSLGKSVLNSSKENRSFRHPQDEEDEGEE</sequence>
<dbReference type="Proteomes" id="UP001163152">
    <property type="component" value="Chromosome"/>
</dbReference>
<dbReference type="Gene3D" id="1.20.5.640">
    <property type="entry name" value="Single helix bin"/>
    <property type="match status" value="1"/>
</dbReference>
<dbReference type="PANTHER" id="PTHR36083:SF1">
    <property type="entry name" value="LARGE RIBOSOMAL SUBUNIT PROTEIN BL32C"/>
    <property type="match status" value="1"/>
</dbReference>
<dbReference type="Pfam" id="PF01783">
    <property type="entry name" value="Ribosomal_L32p"/>
    <property type="match status" value="1"/>
</dbReference>
<dbReference type="GO" id="GO:0006412">
    <property type="term" value="P:translation"/>
    <property type="evidence" value="ECO:0007669"/>
    <property type="project" value="UniProtKB-UniRule"/>
</dbReference>
<comment type="similarity">
    <text evidence="1 5">Belongs to the bacterial ribosomal protein bL32 family.</text>
</comment>
<dbReference type="InterPro" id="IPR011332">
    <property type="entry name" value="Ribosomal_zn-bd"/>
</dbReference>
<dbReference type="NCBIfam" id="TIGR01031">
    <property type="entry name" value="rpmF_bact"/>
    <property type="match status" value="1"/>
</dbReference>
<dbReference type="GO" id="GO:0015934">
    <property type="term" value="C:large ribosomal subunit"/>
    <property type="evidence" value="ECO:0007669"/>
    <property type="project" value="InterPro"/>
</dbReference>
<keyword evidence="3 5" id="KW-0687">Ribonucleoprotein</keyword>
<dbReference type="HAMAP" id="MF_00340">
    <property type="entry name" value="Ribosomal_bL32"/>
    <property type="match status" value="1"/>
</dbReference>
<evidence type="ECO:0000256" key="1">
    <source>
        <dbReference type="ARBA" id="ARBA00008560"/>
    </source>
</evidence>
<protein>
    <recommendedName>
        <fullName evidence="4 5">Large ribosomal subunit protein bL32</fullName>
    </recommendedName>
</protein>
<dbReference type="AlphaFoldDB" id="A0A9E9CA55"/>
<keyword evidence="8" id="KW-1185">Reference proteome</keyword>
<accession>A0A9E9CA55</accession>
<dbReference type="SUPFAM" id="SSF57829">
    <property type="entry name" value="Zn-binding ribosomal proteins"/>
    <property type="match status" value="1"/>
</dbReference>
<name>A0A9E9CA55_9CYAN</name>
<dbReference type="PANTHER" id="PTHR36083">
    <property type="entry name" value="50S RIBOSOMAL PROTEIN L32, CHLOROPLASTIC"/>
    <property type="match status" value="1"/>
</dbReference>
<feature type="compositionally biased region" description="Basic and acidic residues" evidence="6">
    <location>
        <begin position="43"/>
        <end position="52"/>
    </location>
</feature>
<dbReference type="InterPro" id="IPR002677">
    <property type="entry name" value="Ribosomal_bL32"/>
</dbReference>